<organism evidence="9 10">
    <name type="scientific">Alkaliphilus oremlandii (strain OhILAs)</name>
    <name type="common">Clostridium oremlandii (strain OhILAs)</name>
    <dbReference type="NCBI Taxonomy" id="350688"/>
    <lineage>
        <taxon>Bacteria</taxon>
        <taxon>Bacillati</taxon>
        <taxon>Bacillota</taxon>
        <taxon>Clostridia</taxon>
        <taxon>Peptostreptococcales</taxon>
        <taxon>Natronincolaceae</taxon>
        <taxon>Alkaliphilus</taxon>
    </lineage>
</organism>
<evidence type="ECO:0000256" key="4">
    <source>
        <dbReference type="ARBA" id="ARBA00022989"/>
    </source>
</evidence>
<feature type="domain" description="ABC3 transporter permease C-terminal" evidence="8">
    <location>
        <begin position="250"/>
        <end position="374"/>
    </location>
</feature>
<dbReference type="GO" id="GO:0022857">
    <property type="term" value="F:transmembrane transporter activity"/>
    <property type="evidence" value="ECO:0007669"/>
    <property type="project" value="TreeGrafter"/>
</dbReference>
<evidence type="ECO:0000256" key="3">
    <source>
        <dbReference type="ARBA" id="ARBA00022692"/>
    </source>
</evidence>
<keyword evidence="3 7" id="KW-0812">Transmembrane</keyword>
<dbReference type="EMBL" id="CP000853">
    <property type="protein sequence ID" value="ABW18288.1"/>
    <property type="molecule type" value="Genomic_DNA"/>
</dbReference>
<feature type="transmembrane region" description="Helical" evidence="7">
    <location>
        <begin position="777"/>
        <end position="800"/>
    </location>
</feature>
<dbReference type="InterPro" id="IPR050250">
    <property type="entry name" value="Macrolide_Exporter_MacB"/>
</dbReference>
<feature type="transmembrane region" description="Helical" evidence="7">
    <location>
        <begin position="684"/>
        <end position="705"/>
    </location>
</feature>
<comment type="similarity">
    <text evidence="6">Belongs to the ABC-4 integral membrane protein family.</text>
</comment>
<keyword evidence="2" id="KW-1003">Cell membrane</keyword>
<dbReference type="STRING" id="350688.Clos_0730"/>
<feature type="domain" description="ABC3 transporter permease C-terminal" evidence="8">
    <location>
        <begin position="690"/>
        <end position="804"/>
    </location>
</feature>
<evidence type="ECO:0000259" key="8">
    <source>
        <dbReference type="Pfam" id="PF02687"/>
    </source>
</evidence>
<dbReference type="AlphaFoldDB" id="A8MMC1"/>
<feature type="transmembrane region" description="Helical" evidence="7">
    <location>
        <begin position="244"/>
        <end position="267"/>
    </location>
</feature>
<evidence type="ECO:0000313" key="9">
    <source>
        <dbReference type="EMBL" id="ABW18288.1"/>
    </source>
</evidence>
<dbReference type="RefSeq" id="WP_012158602.1">
    <property type="nucleotide sequence ID" value="NC_009922.1"/>
</dbReference>
<evidence type="ECO:0000256" key="2">
    <source>
        <dbReference type="ARBA" id="ARBA00022475"/>
    </source>
</evidence>
<reference evidence="10" key="1">
    <citation type="submission" date="2007-10" db="EMBL/GenBank/DDBJ databases">
        <title>Complete genome of Alkaliphilus oremlandii OhILAs.</title>
        <authorList>
            <person name="Copeland A."/>
            <person name="Lucas S."/>
            <person name="Lapidus A."/>
            <person name="Barry K."/>
            <person name="Detter J.C."/>
            <person name="Glavina del Rio T."/>
            <person name="Hammon N."/>
            <person name="Israni S."/>
            <person name="Dalin E."/>
            <person name="Tice H."/>
            <person name="Pitluck S."/>
            <person name="Chain P."/>
            <person name="Malfatti S."/>
            <person name="Shin M."/>
            <person name="Vergez L."/>
            <person name="Schmutz J."/>
            <person name="Larimer F."/>
            <person name="Land M."/>
            <person name="Hauser L."/>
            <person name="Kyrpides N."/>
            <person name="Mikhailova N."/>
            <person name="Stolz J.F."/>
            <person name="Dawson A."/>
            <person name="Fisher E."/>
            <person name="Crable B."/>
            <person name="Perera E."/>
            <person name="Lisak J."/>
            <person name="Ranganathan M."/>
            <person name="Basu P."/>
            <person name="Richardson P."/>
        </authorList>
    </citation>
    <scope>NUCLEOTIDE SEQUENCE [LARGE SCALE GENOMIC DNA]</scope>
    <source>
        <strain evidence="10">OhILAs</strain>
    </source>
</reference>
<keyword evidence="5 7" id="KW-0472">Membrane</keyword>
<evidence type="ECO:0000256" key="1">
    <source>
        <dbReference type="ARBA" id="ARBA00004651"/>
    </source>
</evidence>
<proteinExistence type="inferred from homology"/>
<dbReference type="HOGENOM" id="CLU_346038_0_0_9"/>
<comment type="subcellular location">
    <subcellularLocation>
        <location evidence="1">Cell membrane</location>
        <topology evidence="1">Multi-pass membrane protein</topology>
    </subcellularLocation>
</comment>
<feature type="transmembrane region" description="Helical" evidence="7">
    <location>
        <begin position="743"/>
        <end position="765"/>
    </location>
</feature>
<keyword evidence="4 7" id="KW-1133">Transmembrane helix</keyword>
<dbReference type="Pfam" id="PF02687">
    <property type="entry name" value="FtsX"/>
    <property type="match status" value="2"/>
</dbReference>
<evidence type="ECO:0000256" key="5">
    <source>
        <dbReference type="ARBA" id="ARBA00023136"/>
    </source>
</evidence>
<dbReference type="PANTHER" id="PTHR30572">
    <property type="entry name" value="MEMBRANE COMPONENT OF TRANSPORTER-RELATED"/>
    <property type="match status" value="1"/>
</dbReference>
<feature type="transmembrane region" description="Helical" evidence="7">
    <location>
        <begin position="299"/>
        <end position="322"/>
    </location>
</feature>
<dbReference type="OrthoDB" id="9793166at2"/>
<feature type="transmembrane region" description="Helical" evidence="7">
    <location>
        <begin position="7"/>
        <end position="27"/>
    </location>
</feature>
<feature type="transmembrane region" description="Helical" evidence="7">
    <location>
        <begin position="342"/>
        <end position="364"/>
    </location>
</feature>
<dbReference type="GO" id="GO:0005886">
    <property type="term" value="C:plasma membrane"/>
    <property type="evidence" value="ECO:0007669"/>
    <property type="project" value="UniProtKB-SubCell"/>
</dbReference>
<name>A8MMC1_ALKOO</name>
<feature type="transmembrane region" description="Helical" evidence="7">
    <location>
        <begin position="406"/>
        <end position="430"/>
    </location>
</feature>
<dbReference type="InterPro" id="IPR003838">
    <property type="entry name" value="ABC3_permease_C"/>
</dbReference>
<protein>
    <recommendedName>
        <fullName evidence="8">ABC3 transporter permease C-terminal domain-containing protein</fullName>
    </recommendedName>
</protein>
<evidence type="ECO:0000313" key="10">
    <source>
        <dbReference type="Proteomes" id="UP000000269"/>
    </source>
</evidence>
<accession>A8MMC1</accession>
<dbReference type="eggNOG" id="COG0577">
    <property type="taxonomic scope" value="Bacteria"/>
</dbReference>
<sequence>MNKKNISIIISVFIAALVVSILGYILVTQRLEHYNESRLDMPEDITLYSKVDKKIIKEIEKLPNVKEIGLKSDEKSIKLDDNIFILEEYDEVYFSMQKNILKEGKFPRETNEILISEKTSKELNLNIGDTRLLEKGNRLLKGKVISPTRGYNKNEMFEKSVSHEYKISGIYRTKNSNNLQRIYSKIDNSNNQYYPCIKLEKLTKVYETKSDIKDIVGKNNYIIVNESLLRVFSIDENGFNISRFLINMILVPAILIIIFTMMIKNIFNIWGIYKIREFSMYKSIGATNFQIYKLLFKEIFKISVIPLILGQICGLLIIKAVFMNLFSLQQKLVVGEIFEFNFNWSSIILINCILFAILIISTTLPTRVISKIEILDGLKENIKSKKFKNKKSENVFKELEINNRKLLRPALVVTIVGLVLTGSIICINTIDKYNRERYSYDRDFNIKLRYNTENNIYPEIFSKIKEEFQPEKSFISISKRYFVDTSTIEYSNEFNDVGFNPGFDGIFYDKEKNLSHATLIGLDDENFFKLTNNKNDVVLINLVQKDSKKFYKDAEFIRYLDEEINKIDVKLLEDFNTQKIKITKKIEHFIENQEQIDLYDIVLVTSIDNFQEIMKESRREFERNDMEFPILYYNIDMKFKEENVREYADRIRYIMENHIDGNEKYSVRDNILDNKMEELNNQSIYFLETLIVVTVILLNIANSYSSTNLMFFNRRREIGILLSNGMYDKDLERMFIKNMIKDIITSIISSIVIIIVCIGSLIMTLPYLDIVKYMEMIPYALIIGMFLIITISSYIIYYFAMKKVTGEDIINILVNY</sequence>
<dbReference type="KEGG" id="aoe:Clos_0730"/>
<evidence type="ECO:0000256" key="7">
    <source>
        <dbReference type="SAM" id="Phobius"/>
    </source>
</evidence>
<keyword evidence="10" id="KW-1185">Reference proteome</keyword>
<evidence type="ECO:0000256" key="6">
    <source>
        <dbReference type="ARBA" id="ARBA00038076"/>
    </source>
</evidence>
<gene>
    <name evidence="9" type="ordered locus">Clos_0730</name>
</gene>
<dbReference type="Proteomes" id="UP000000269">
    <property type="component" value="Chromosome"/>
</dbReference>
<dbReference type="PANTHER" id="PTHR30572:SF4">
    <property type="entry name" value="ABC TRANSPORTER PERMEASE YTRF"/>
    <property type="match status" value="1"/>
</dbReference>